<feature type="region of interest" description="Disordered" evidence="6">
    <location>
        <begin position="65"/>
        <end position="90"/>
    </location>
</feature>
<evidence type="ECO:0000256" key="7">
    <source>
        <dbReference type="SAM" id="Phobius"/>
    </source>
</evidence>
<feature type="transmembrane region" description="Helical" evidence="7">
    <location>
        <begin position="366"/>
        <end position="386"/>
    </location>
</feature>
<feature type="transmembrane region" description="Helical" evidence="7">
    <location>
        <begin position="428"/>
        <end position="446"/>
    </location>
</feature>
<feature type="region of interest" description="Disordered" evidence="6">
    <location>
        <begin position="198"/>
        <end position="233"/>
    </location>
</feature>
<feature type="transmembrane region" description="Helical" evidence="7">
    <location>
        <begin position="506"/>
        <end position="529"/>
    </location>
</feature>
<comment type="caution">
    <text evidence="8">The sequence shown here is derived from an EMBL/GenBank/DDBJ whole genome shotgun (WGS) entry which is preliminary data.</text>
</comment>
<protein>
    <recommendedName>
        <fullName evidence="10">Cleft lip and palate associated transmembrane protein</fullName>
    </recommendedName>
</protein>
<dbReference type="PANTHER" id="PTHR21347:SF0">
    <property type="entry name" value="LIPID SCRAMBLASE CLPTM1L"/>
    <property type="match status" value="1"/>
</dbReference>
<dbReference type="Proteomes" id="UP001530400">
    <property type="component" value="Unassembled WGS sequence"/>
</dbReference>
<dbReference type="AlphaFoldDB" id="A0ABD3NYJ7"/>
<name>A0ABD3NYJ7_9STRA</name>
<evidence type="ECO:0000256" key="2">
    <source>
        <dbReference type="ARBA" id="ARBA00009310"/>
    </source>
</evidence>
<evidence type="ECO:0000256" key="5">
    <source>
        <dbReference type="ARBA" id="ARBA00023136"/>
    </source>
</evidence>
<evidence type="ECO:0000256" key="1">
    <source>
        <dbReference type="ARBA" id="ARBA00004141"/>
    </source>
</evidence>
<keyword evidence="5 7" id="KW-0472">Membrane</keyword>
<evidence type="ECO:0000256" key="6">
    <source>
        <dbReference type="SAM" id="MobiDB-lite"/>
    </source>
</evidence>
<keyword evidence="9" id="KW-1185">Reference proteome</keyword>
<feature type="region of interest" description="Disordered" evidence="6">
    <location>
        <begin position="671"/>
        <end position="702"/>
    </location>
</feature>
<reference evidence="8 9" key="1">
    <citation type="submission" date="2024-10" db="EMBL/GenBank/DDBJ databases">
        <title>Updated reference genomes for cyclostephanoid diatoms.</title>
        <authorList>
            <person name="Roberts W.R."/>
            <person name="Alverson A.J."/>
        </authorList>
    </citation>
    <scope>NUCLEOTIDE SEQUENCE [LARGE SCALE GENOMIC DNA]</scope>
    <source>
        <strain evidence="8 9">AJA010-31</strain>
    </source>
</reference>
<evidence type="ECO:0000313" key="9">
    <source>
        <dbReference type="Proteomes" id="UP001530400"/>
    </source>
</evidence>
<organism evidence="8 9">
    <name type="scientific">Cyclotella atomus</name>
    <dbReference type="NCBI Taxonomy" id="382360"/>
    <lineage>
        <taxon>Eukaryota</taxon>
        <taxon>Sar</taxon>
        <taxon>Stramenopiles</taxon>
        <taxon>Ochrophyta</taxon>
        <taxon>Bacillariophyta</taxon>
        <taxon>Coscinodiscophyceae</taxon>
        <taxon>Thalassiosirophycidae</taxon>
        <taxon>Stephanodiscales</taxon>
        <taxon>Stephanodiscaceae</taxon>
        <taxon>Cyclotella</taxon>
    </lineage>
</organism>
<dbReference type="InterPro" id="IPR008429">
    <property type="entry name" value="CLPTM1"/>
</dbReference>
<proteinExistence type="inferred from homology"/>
<feature type="compositionally biased region" description="Basic residues" evidence="6">
    <location>
        <begin position="693"/>
        <end position="702"/>
    </location>
</feature>
<sequence>MVQNPPQFNDGTAGHRPMNNMEKMMQQHQQRPYRVDGKPSCLWPQGTVMDLDVIITDSSTLPTGWTLTTAPPSDDKTAIESTHTTNNKANPRLTKVSLKPNAPLASWRQENLILGGSSSTQKPSSILSAFLGSSSNQEMNHRNTTLHIPFTEALWNNQTHLYAYIRLMRRTAYNSGNNQGSGKEDVLVKRVELTRYRKRKRRRDEKSLLDSSTVSQTQSNKKSTSYNDNSILSQASNNKTHDQILLYLKPSLTLQMVDLGTSIQFPNRESIPRQFSSHMDWYNDDSSLYYPILYVNEFWITYESLKEVNGGLKEGRVDVRYEPVAMWKWQLQSGMEDTQRKQEAFAGEEDTSNDMLLNMILETNPILLAVTVIVSILHSIFDILAFKNDITFFKKKKSMEGLSLRSMVVNVFFSFVILLYLADNDTRYVFSLFIVLYIILFIVAEFRTALKKWGCSFMVLASNSVGLLIDIWKISKAITIKFEGGKIEWVEAKSYKKSKTKEYDEIATSHLLFVTMPLVAGYGMYSLFYQKHKSWYSWILNTLVGFIYMFGFVMMTPQLFINYKLVSVIQSVAHLNWRTMTYKSINTFIDDLFAFVIKMPIMHRLACLRDDIIFFIFCYQRYKYRIDYTRINEFGQCEEPTEEILEEMKNEEASAVSADAKEEILAEATAGEAGISNDNTVETVEQSSDNTVRRRRGARERK</sequence>
<gene>
    <name evidence="8" type="ORF">ACHAWO_011582</name>
</gene>
<keyword evidence="3 7" id="KW-0812">Transmembrane</keyword>
<feature type="transmembrane region" description="Helical" evidence="7">
    <location>
        <begin position="535"/>
        <end position="555"/>
    </location>
</feature>
<comment type="subcellular location">
    <subcellularLocation>
        <location evidence="1">Membrane</location>
        <topology evidence="1">Multi-pass membrane protein</topology>
    </subcellularLocation>
</comment>
<evidence type="ECO:0008006" key="10">
    <source>
        <dbReference type="Google" id="ProtNLM"/>
    </source>
</evidence>
<feature type="compositionally biased region" description="Polar residues" evidence="6">
    <location>
        <begin position="209"/>
        <end position="233"/>
    </location>
</feature>
<evidence type="ECO:0000256" key="3">
    <source>
        <dbReference type="ARBA" id="ARBA00022692"/>
    </source>
</evidence>
<feature type="compositionally biased region" description="Polar residues" evidence="6">
    <location>
        <begin position="79"/>
        <end position="89"/>
    </location>
</feature>
<dbReference type="Pfam" id="PF05602">
    <property type="entry name" value="CLPTM1"/>
    <property type="match status" value="2"/>
</dbReference>
<evidence type="ECO:0000256" key="4">
    <source>
        <dbReference type="ARBA" id="ARBA00022989"/>
    </source>
</evidence>
<dbReference type="PANTHER" id="PTHR21347">
    <property type="entry name" value="CLEFT LIP AND PALATE ASSOCIATED TRANSMEMBRANE PROTEIN-RELATED"/>
    <property type="match status" value="1"/>
</dbReference>
<evidence type="ECO:0000313" key="8">
    <source>
        <dbReference type="EMBL" id="KAL3780126.1"/>
    </source>
</evidence>
<dbReference type="EMBL" id="JALLPJ020000905">
    <property type="protein sequence ID" value="KAL3780126.1"/>
    <property type="molecule type" value="Genomic_DNA"/>
</dbReference>
<dbReference type="GO" id="GO:0016020">
    <property type="term" value="C:membrane"/>
    <property type="evidence" value="ECO:0007669"/>
    <property type="project" value="UniProtKB-SubCell"/>
</dbReference>
<feature type="compositionally biased region" description="Polar residues" evidence="6">
    <location>
        <begin position="676"/>
        <end position="690"/>
    </location>
</feature>
<comment type="similarity">
    <text evidence="2">Belongs to the CLPTM1 family.</text>
</comment>
<accession>A0ABD3NYJ7</accession>
<feature type="transmembrane region" description="Helical" evidence="7">
    <location>
        <begin position="402"/>
        <end position="422"/>
    </location>
</feature>
<keyword evidence="4 7" id="KW-1133">Transmembrane helix</keyword>